<comment type="caution">
    <text evidence="2">The sequence shown here is derived from an EMBL/GenBank/DDBJ whole genome shotgun (WGS) entry which is preliminary data.</text>
</comment>
<sequence length="180" mass="19404">MKKYIILMILTAAACSGLIAARATVSNAEYKLASYVNMTVDLSFAGKAGDDVIRAQVSYDVAKLLETGKKVVVMADVKQYGAYISYMSNTYKNGTCMLEFGYDGGITPGMVVEINAVAYVEDILAIPKACITYEDDGAWVTVLQDGHNIKRYIKCGIADGKYVQVVSGLSEGEAVLLPKQ</sequence>
<dbReference type="EMBL" id="VSSQ01023870">
    <property type="protein sequence ID" value="MPM71050.1"/>
    <property type="molecule type" value="Genomic_DNA"/>
</dbReference>
<dbReference type="Pfam" id="PF25967">
    <property type="entry name" value="RND-MFP_C"/>
    <property type="match status" value="1"/>
</dbReference>
<accession>A0A645BZV3</accession>
<dbReference type="Gene3D" id="2.40.420.20">
    <property type="match status" value="1"/>
</dbReference>
<name>A0A645BZV3_9ZZZZ</name>
<evidence type="ECO:0000313" key="2">
    <source>
        <dbReference type="EMBL" id="MPM71050.1"/>
    </source>
</evidence>
<proteinExistence type="predicted"/>
<dbReference type="PROSITE" id="PS51257">
    <property type="entry name" value="PROKAR_LIPOPROTEIN"/>
    <property type="match status" value="1"/>
</dbReference>
<dbReference type="InterPro" id="IPR058627">
    <property type="entry name" value="MdtA-like_C"/>
</dbReference>
<feature type="domain" description="Multidrug resistance protein MdtA-like C-terminal permuted SH3" evidence="1">
    <location>
        <begin position="124"/>
        <end position="175"/>
    </location>
</feature>
<dbReference type="AlphaFoldDB" id="A0A645BZV3"/>
<organism evidence="2">
    <name type="scientific">bioreactor metagenome</name>
    <dbReference type="NCBI Taxonomy" id="1076179"/>
    <lineage>
        <taxon>unclassified sequences</taxon>
        <taxon>metagenomes</taxon>
        <taxon>ecological metagenomes</taxon>
    </lineage>
</organism>
<evidence type="ECO:0000259" key="1">
    <source>
        <dbReference type="Pfam" id="PF25967"/>
    </source>
</evidence>
<reference evidence="2" key="1">
    <citation type="submission" date="2019-08" db="EMBL/GenBank/DDBJ databases">
        <authorList>
            <person name="Kucharzyk K."/>
            <person name="Murdoch R.W."/>
            <person name="Higgins S."/>
            <person name="Loffler F."/>
        </authorList>
    </citation>
    <scope>NUCLEOTIDE SEQUENCE</scope>
</reference>
<gene>
    <name evidence="2" type="ORF">SDC9_118013</name>
</gene>
<protein>
    <recommendedName>
        <fullName evidence="1">Multidrug resistance protein MdtA-like C-terminal permuted SH3 domain-containing protein</fullName>
    </recommendedName>
</protein>